<dbReference type="Proteomes" id="UP000315440">
    <property type="component" value="Unassembled WGS sequence"/>
</dbReference>
<reference evidence="1 2" key="1">
    <citation type="submission" date="2019-02" db="EMBL/GenBank/DDBJ databases">
        <title>Deep-cultivation of Planctomycetes and their phenomic and genomic characterization uncovers novel biology.</title>
        <authorList>
            <person name="Wiegand S."/>
            <person name="Jogler M."/>
            <person name="Boedeker C."/>
            <person name="Pinto D."/>
            <person name="Vollmers J."/>
            <person name="Rivas-Marin E."/>
            <person name="Kohn T."/>
            <person name="Peeters S.H."/>
            <person name="Heuer A."/>
            <person name="Rast P."/>
            <person name="Oberbeckmann S."/>
            <person name="Bunk B."/>
            <person name="Jeske O."/>
            <person name="Meyerdierks A."/>
            <person name="Storesund J.E."/>
            <person name="Kallscheuer N."/>
            <person name="Luecker S."/>
            <person name="Lage O.M."/>
            <person name="Pohl T."/>
            <person name="Merkel B.J."/>
            <person name="Hornburger P."/>
            <person name="Mueller R.-W."/>
            <person name="Bruemmer F."/>
            <person name="Labrenz M."/>
            <person name="Spormann A.M."/>
            <person name="Op Den Camp H."/>
            <person name="Overmann J."/>
            <person name="Amann R."/>
            <person name="Jetten M.S.M."/>
            <person name="Mascher T."/>
            <person name="Medema M.H."/>
            <person name="Devos D.P."/>
            <person name="Kaster A.-K."/>
            <person name="Ovreas L."/>
            <person name="Rohde M."/>
            <person name="Galperin M.Y."/>
            <person name="Jogler C."/>
        </authorList>
    </citation>
    <scope>NUCLEOTIDE SEQUENCE [LARGE SCALE GENOMIC DNA]</scope>
    <source>
        <strain evidence="1 2">Mal64</strain>
    </source>
</reference>
<proteinExistence type="predicted"/>
<organism evidence="1 2">
    <name type="scientific">Pseudobythopirellula maris</name>
    <dbReference type="NCBI Taxonomy" id="2527991"/>
    <lineage>
        <taxon>Bacteria</taxon>
        <taxon>Pseudomonadati</taxon>
        <taxon>Planctomycetota</taxon>
        <taxon>Planctomycetia</taxon>
        <taxon>Pirellulales</taxon>
        <taxon>Lacipirellulaceae</taxon>
        <taxon>Pseudobythopirellula</taxon>
    </lineage>
</organism>
<accession>A0A5C5ZG86</accession>
<evidence type="ECO:0000313" key="1">
    <source>
        <dbReference type="EMBL" id="TWT86140.1"/>
    </source>
</evidence>
<dbReference type="AlphaFoldDB" id="A0A5C5ZG86"/>
<gene>
    <name evidence="1" type="ORF">Mal64_38800</name>
</gene>
<dbReference type="EMBL" id="SJPQ01000006">
    <property type="protein sequence ID" value="TWT86140.1"/>
    <property type="molecule type" value="Genomic_DNA"/>
</dbReference>
<comment type="caution">
    <text evidence="1">The sequence shown here is derived from an EMBL/GenBank/DDBJ whole genome shotgun (WGS) entry which is preliminary data.</text>
</comment>
<sequence length="194" mass="22347">MLKTLDARLAHFGYTHEWLRVGVITESGLAAQLSEFEASDDKNKEHYRCAAFLQYIKGLTAVSDSVLNSLLELTDVGSDGCDLRHNRAMELVLGDLLTDQQMTRLLERPNLQEHQCVRRAVDRAIIRLRMHAEGLTDEVFSSVCDLNDQVMQLLVLDRHDLRRNHLEWISQHGHNRALRNRSKTMLQSRKFRSA</sequence>
<evidence type="ECO:0000313" key="2">
    <source>
        <dbReference type="Proteomes" id="UP000315440"/>
    </source>
</evidence>
<protein>
    <submittedName>
        <fullName evidence="1">Uncharacterized protein</fullName>
    </submittedName>
</protein>
<name>A0A5C5ZG86_9BACT</name>
<keyword evidence="2" id="KW-1185">Reference proteome</keyword>